<feature type="signal peptide" evidence="1">
    <location>
        <begin position="1"/>
        <end position="18"/>
    </location>
</feature>
<protein>
    <recommendedName>
        <fullName evidence="4">Secreted protein</fullName>
    </recommendedName>
</protein>
<accession>A0ABR4J6I6</accession>
<proteinExistence type="predicted"/>
<gene>
    <name evidence="2" type="ORF">BJY01DRAFT_223406</name>
</gene>
<feature type="chain" id="PRO_5045202223" description="Secreted protein" evidence="1">
    <location>
        <begin position="19"/>
        <end position="96"/>
    </location>
</feature>
<name>A0ABR4J6I6_9EURO</name>
<dbReference type="Proteomes" id="UP001610446">
    <property type="component" value="Unassembled WGS sequence"/>
</dbReference>
<keyword evidence="1" id="KW-0732">Signal</keyword>
<reference evidence="2 3" key="1">
    <citation type="submission" date="2024-07" db="EMBL/GenBank/DDBJ databases">
        <title>Section-level genome sequencing and comparative genomics of Aspergillus sections Usti and Cavernicolus.</title>
        <authorList>
            <consortium name="Lawrence Berkeley National Laboratory"/>
            <person name="Nybo J.L."/>
            <person name="Vesth T.C."/>
            <person name="Theobald S."/>
            <person name="Frisvad J.C."/>
            <person name="Larsen T.O."/>
            <person name="Kjaerboelling I."/>
            <person name="Rothschild-Mancinelli K."/>
            <person name="Lyhne E.K."/>
            <person name="Kogle M.E."/>
            <person name="Barry K."/>
            <person name="Clum A."/>
            <person name="Na H."/>
            <person name="Ledsgaard L."/>
            <person name="Lin J."/>
            <person name="Lipzen A."/>
            <person name="Kuo A."/>
            <person name="Riley R."/>
            <person name="Mondo S."/>
            <person name="Labutti K."/>
            <person name="Haridas S."/>
            <person name="Pangalinan J."/>
            <person name="Salamov A.A."/>
            <person name="Simmons B.A."/>
            <person name="Magnuson J.K."/>
            <person name="Chen J."/>
            <person name="Drula E."/>
            <person name="Henrissat B."/>
            <person name="Wiebenga A."/>
            <person name="Lubbers R.J."/>
            <person name="Gomes A.C."/>
            <person name="Makela M.R."/>
            <person name="Stajich J."/>
            <person name="Grigoriev I.V."/>
            <person name="Mortensen U.H."/>
            <person name="De Vries R.P."/>
            <person name="Baker S.E."/>
            <person name="Andersen M.R."/>
        </authorList>
    </citation>
    <scope>NUCLEOTIDE SEQUENCE [LARGE SCALE GENOMIC DNA]</scope>
    <source>
        <strain evidence="2 3">CBS 123904</strain>
    </source>
</reference>
<evidence type="ECO:0000313" key="3">
    <source>
        <dbReference type="Proteomes" id="UP001610446"/>
    </source>
</evidence>
<dbReference type="EMBL" id="JBFXLU010000199">
    <property type="protein sequence ID" value="KAL2835609.1"/>
    <property type="molecule type" value="Genomic_DNA"/>
</dbReference>
<evidence type="ECO:0000313" key="2">
    <source>
        <dbReference type="EMBL" id="KAL2835609.1"/>
    </source>
</evidence>
<sequence>MHLACLGSLLSQFSLVLSSLRYELLGLPPSNKFRTKKGYPGGIHQPIVSRMPGHFFTLNITFLTNKENSGGTEYVFGIGIGWRLNLPSRERLLVCL</sequence>
<evidence type="ECO:0008006" key="4">
    <source>
        <dbReference type="Google" id="ProtNLM"/>
    </source>
</evidence>
<evidence type="ECO:0000256" key="1">
    <source>
        <dbReference type="SAM" id="SignalP"/>
    </source>
</evidence>
<comment type="caution">
    <text evidence="2">The sequence shown here is derived from an EMBL/GenBank/DDBJ whole genome shotgun (WGS) entry which is preliminary data.</text>
</comment>
<keyword evidence="3" id="KW-1185">Reference proteome</keyword>
<organism evidence="2 3">
    <name type="scientific">Aspergillus pseudoustus</name>
    <dbReference type="NCBI Taxonomy" id="1810923"/>
    <lineage>
        <taxon>Eukaryota</taxon>
        <taxon>Fungi</taxon>
        <taxon>Dikarya</taxon>
        <taxon>Ascomycota</taxon>
        <taxon>Pezizomycotina</taxon>
        <taxon>Eurotiomycetes</taxon>
        <taxon>Eurotiomycetidae</taxon>
        <taxon>Eurotiales</taxon>
        <taxon>Aspergillaceae</taxon>
        <taxon>Aspergillus</taxon>
        <taxon>Aspergillus subgen. Nidulantes</taxon>
    </lineage>
</organism>